<dbReference type="InterPro" id="IPR000679">
    <property type="entry name" value="Znf_GATA"/>
</dbReference>
<dbReference type="PRINTS" id="PR00619">
    <property type="entry name" value="GATAZNFINGER"/>
</dbReference>
<evidence type="ECO:0000256" key="1">
    <source>
        <dbReference type="ARBA" id="ARBA00004123"/>
    </source>
</evidence>
<reference evidence="11" key="1">
    <citation type="journal article" date="2014" name="Genome Announc.">
        <title>Genome sequence of the yeast Cyberlindnera fabianii (Hansenula fabianii).</title>
        <authorList>
            <person name="Freel K.C."/>
            <person name="Sarilar V."/>
            <person name="Neuveglise C."/>
            <person name="Devillers H."/>
            <person name="Friedrich A."/>
            <person name="Schacherer J."/>
        </authorList>
    </citation>
    <scope>NUCLEOTIDE SEQUENCE</scope>
    <source>
        <strain evidence="11">YJS4271</strain>
    </source>
</reference>
<feature type="compositionally biased region" description="Low complexity" evidence="9">
    <location>
        <begin position="187"/>
        <end position="209"/>
    </location>
</feature>
<feature type="region of interest" description="Disordered" evidence="9">
    <location>
        <begin position="360"/>
        <end position="451"/>
    </location>
</feature>
<dbReference type="GO" id="GO:0000981">
    <property type="term" value="F:DNA-binding transcription factor activity, RNA polymerase II-specific"/>
    <property type="evidence" value="ECO:0007669"/>
    <property type="project" value="TreeGrafter"/>
</dbReference>
<dbReference type="GO" id="GO:0008270">
    <property type="term" value="F:zinc ion binding"/>
    <property type="evidence" value="ECO:0007669"/>
    <property type="project" value="UniProtKB-KW"/>
</dbReference>
<dbReference type="GO" id="GO:0000122">
    <property type="term" value="P:negative regulation of transcription by RNA polymerase II"/>
    <property type="evidence" value="ECO:0007669"/>
    <property type="project" value="TreeGrafter"/>
</dbReference>
<protein>
    <submittedName>
        <fullName evidence="11">CYFA0S21e02366g1_1</fullName>
    </submittedName>
</protein>
<dbReference type="InterPro" id="IPR013860">
    <property type="entry name" value="AreA_GATA"/>
</dbReference>
<keyword evidence="2" id="KW-0479">Metal-binding</keyword>
<evidence type="ECO:0000256" key="3">
    <source>
        <dbReference type="ARBA" id="ARBA00022771"/>
    </source>
</evidence>
<feature type="region of interest" description="Disordered" evidence="9">
    <location>
        <begin position="490"/>
        <end position="562"/>
    </location>
</feature>
<dbReference type="SMART" id="SM00401">
    <property type="entry name" value="ZnF_GATA"/>
    <property type="match status" value="1"/>
</dbReference>
<feature type="compositionally biased region" description="Polar residues" evidence="9">
    <location>
        <begin position="546"/>
        <end position="562"/>
    </location>
</feature>
<feature type="compositionally biased region" description="Basic residues" evidence="9">
    <location>
        <begin position="385"/>
        <end position="399"/>
    </location>
</feature>
<feature type="compositionally biased region" description="Polar residues" evidence="9">
    <location>
        <begin position="126"/>
        <end position="144"/>
    </location>
</feature>
<dbReference type="FunFam" id="3.30.50.10:FF:000007">
    <property type="entry name" value="Nitrogen regulatory AreA, N-terminal"/>
    <property type="match status" value="1"/>
</dbReference>
<evidence type="ECO:0000256" key="2">
    <source>
        <dbReference type="ARBA" id="ARBA00022723"/>
    </source>
</evidence>
<feature type="region of interest" description="Disordered" evidence="9">
    <location>
        <begin position="126"/>
        <end position="148"/>
    </location>
</feature>
<feature type="region of interest" description="Disordered" evidence="9">
    <location>
        <begin position="607"/>
        <end position="635"/>
    </location>
</feature>
<dbReference type="EMBL" id="LK052906">
    <property type="protein sequence ID" value="CDR46084.1"/>
    <property type="molecule type" value="Genomic_DNA"/>
</dbReference>
<name>A0A061BGI5_CYBFA</name>
<evidence type="ECO:0000256" key="5">
    <source>
        <dbReference type="ARBA" id="ARBA00023015"/>
    </source>
</evidence>
<feature type="domain" description="GATA-type" evidence="10">
    <location>
        <begin position="440"/>
        <end position="493"/>
    </location>
</feature>
<feature type="compositionally biased region" description="Polar residues" evidence="9">
    <location>
        <begin position="611"/>
        <end position="629"/>
    </location>
</feature>
<dbReference type="OrthoDB" id="3981110at2759"/>
<dbReference type="InterPro" id="IPR013088">
    <property type="entry name" value="Znf_NHR/GATA"/>
</dbReference>
<gene>
    <name evidence="11" type="ORF">CYFA0S_21e02366g</name>
</gene>
<dbReference type="InterPro" id="IPR039355">
    <property type="entry name" value="Transcription_factor_GATA"/>
</dbReference>
<keyword evidence="4" id="KW-0862">Zinc</keyword>
<evidence type="ECO:0000256" key="6">
    <source>
        <dbReference type="ARBA" id="ARBA00023163"/>
    </source>
</evidence>
<dbReference type="PANTHER" id="PTHR10071">
    <property type="entry name" value="TRANSCRIPTION FACTOR GATA FAMILY MEMBER"/>
    <property type="match status" value="1"/>
</dbReference>
<dbReference type="Pfam" id="PF08550">
    <property type="entry name" value="GATA_AreA"/>
    <property type="match status" value="1"/>
</dbReference>
<evidence type="ECO:0000256" key="4">
    <source>
        <dbReference type="ARBA" id="ARBA00022833"/>
    </source>
</evidence>
<dbReference type="CDD" id="cd00202">
    <property type="entry name" value="ZnF_GATA"/>
    <property type="match status" value="1"/>
</dbReference>
<dbReference type="GO" id="GO:0000978">
    <property type="term" value="F:RNA polymerase II cis-regulatory region sequence-specific DNA binding"/>
    <property type="evidence" value="ECO:0007669"/>
    <property type="project" value="TreeGrafter"/>
</dbReference>
<feature type="compositionally biased region" description="Low complexity" evidence="9">
    <location>
        <begin position="496"/>
        <end position="526"/>
    </location>
</feature>
<accession>A0A061BGI5</accession>
<dbReference type="Pfam" id="PF00320">
    <property type="entry name" value="GATA"/>
    <property type="match status" value="1"/>
</dbReference>
<evidence type="ECO:0000256" key="9">
    <source>
        <dbReference type="SAM" id="MobiDB-lite"/>
    </source>
</evidence>
<dbReference type="PhylomeDB" id="A0A061BGI5"/>
<dbReference type="VEuPathDB" id="FungiDB:BON22_5330"/>
<keyword evidence="7" id="KW-0539">Nucleus</keyword>
<keyword evidence="6" id="KW-0804">Transcription</keyword>
<dbReference type="AlphaFoldDB" id="A0A061BGI5"/>
<keyword evidence="3 8" id="KW-0863">Zinc-finger</keyword>
<evidence type="ECO:0000313" key="11">
    <source>
        <dbReference type="EMBL" id="CDR46084.1"/>
    </source>
</evidence>
<feature type="compositionally biased region" description="Polar residues" evidence="9">
    <location>
        <begin position="361"/>
        <end position="384"/>
    </location>
</feature>
<feature type="region of interest" description="Disordered" evidence="9">
    <location>
        <begin position="187"/>
        <end position="222"/>
    </location>
</feature>
<dbReference type="PROSITE" id="PS00344">
    <property type="entry name" value="GATA_ZN_FINGER_1"/>
    <property type="match status" value="1"/>
</dbReference>
<dbReference type="SUPFAM" id="SSF57716">
    <property type="entry name" value="Glucocorticoid receptor-like (DNA-binding domain)"/>
    <property type="match status" value="1"/>
</dbReference>
<dbReference type="GO" id="GO:0045944">
    <property type="term" value="P:positive regulation of transcription by RNA polymerase II"/>
    <property type="evidence" value="ECO:0007669"/>
    <property type="project" value="TreeGrafter"/>
</dbReference>
<evidence type="ECO:0000259" key="10">
    <source>
        <dbReference type="PROSITE" id="PS50114"/>
    </source>
</evidence>
<dbReference type="Gene3D" id="3.30.50.10">
    <property type="entry name" value="Erythroid Transcription Factor GATA-1, subunit A"/>
    <property type="match status" value="1"/>
</dbReference>
<evidence type="ECO:0000256" key="7">
    <source>
        <dbReference type="ARBA" id="ARBA00023242"/>
    </source>
</evidence>
<dbReference type="PANTHER" id="PTHR10071:SF281">
    <property type="entry name" value="BOX A-BINDING FACTOR-RELATED"/>
    <property type="match status" value="1"/>
</dbReference>
<evidence type="ECO:0000256" key="8">
    <source>
        <dbReference type="PROSITE-ProRule" id="PRU00094"/>
    </source>
</evidence>
<dbReference type="PROSITE" id="PS50114">
    <property type="entry name" value="GATA_ZN_FINGER_2"/>
    <property type="match status" value="1"/>
</dbReference>
<feature type="compositionally biased region" description="Low complexity" evidence="9">
    <location>
        <begin position="401"/>
        <end position="451"/>
    </location>
</feature>
<organism evidence="11">
    <name type="scientific">Cyberlindnera fabianii</name>
    <name type="common">Yeast</name>
    <name type="synonym">Hansenula fabianii</name>
    <dbReference type="NCBI Taxonomy" id="36022"/>
    <lineage>
        <taxon>Eukaryota</taxon>
        <taxon>Fungi</taxon>
        <taxon>Dikarya</taxon>
        <taxon>Ascomycota</taxon>
        <taxon>Saccharomycotina</taxon>
        <taxon>Saccharomycetes</taxon>
        <taxon>Phaffomycetales</taxon>
        <taxon>Phaffomycetaceae</taxon>
        <taxon>Cyberlindnera</taxon>
    </lineage>
</organism>
<feature type="region of interest" description="Disordered" evidence="9">
    <location>
        <begin position="53"/>
        <end position="81"/>
    </location>
</feature>
<comment type="subcellular location">
    <subcellularLocation>
        <location evidence="1">Nucleus</location>
    </subcellularLocation>
</comment>
<keyword evidence="5" id="KW-0805">Transcription regulation</keyword>
<sequence>MSNDLGDMIDDPSAEALWRMYAKAKASLPYRERMQNLTWRMMGMNQLKNNINHNNESGHSYLNNRPHQNQANDIHTDGSSSYQNDTIQQYGMSTGGDEYLDFGNSSLLQSEKPKMTSNLTKFLLGQQQGTKSSLSEPQTSTNDPTSDDFDYVAHIKKIGQEDSQMPTMDDHPGDVFKSMPGLPIQPHSFSNFHHNNNNNNNNNNGNNINSHEHGSFHSHSVSSSFNTNGFDNIYGSGYLDSPNNDAASFMDPLDAISSSYEAPSSFNNVSSSFNENPSYFQSVYTQSLNSPASSAAQTPTIESGSFLEGYYGGGTGRNNMSFASQMRTVSSTTSFANMSNSVDNGRSSVKMEPNQDIMMVDSSSSQSNLSPAINFRRQSSTASTIKKKPTTSKLTKAKRNSSATQLSNAASLATTSAGSAAATPISSSAPAKKTDTTSTSNANTRCTNCNTQTTPLWRRNPEGQPLCNACGLFLKLHGVVRPLSLKTDVIKKRQRGSSSVSKSGSVQPPSPSKSSVPPTGKKVTTAKTDDKKKAGTSSTNLKKKGSTTASTGGPAKQKQTIPDANFLNDNTMTAIHSHAGTGSGTEGFGFDEDHQMGYQFGSTMDIDHGQDNTGGKQQSNEGGQNNNWEWLTMAL</sequence>
<proteinExistence type="predicted"/>
<dbReference type="GO" id="GO:0005634">
    <property type="term" value="C:nucleus"/>
    <property type="evidence" value="ECO:0007669"/>
    <property type="project" value="UniProtKB-SubCell"/>
</dbReference>